<dbReference type="Pfam" id="PF20040">
    <property type="entry name" value="DUF6442"/>
    <property type="match status" value="1"/>
</dbReference>
<dbReference type="OrthoDB" id="9931327at2"/>
<comment type="caution">
    <text evidence="2">The sequence shown here is derived from an EMBL/GenBank/DDBJ whole genome shotgun (WGS) entry which is preliminary data.</text>
</comment>
<keyword evidence="1" id="KW-0812">Transmembrane</keyword>
<gene>
    <name evidence="2" type="ORF">B5E75_07350</name>
</gene>
<sequence length="106" mass="12511">MDKNKILDLYRHERDERQIQCQRKALLKGMSFIMIVAFTFIFFSFEFQEIPAVYYTIYILIMPMAGLSLSMRGWYDKNKLYLLCGLSLIVLCLINGYQYISIMVGV</sequence>
<protein>
    <submittedName>
        <fullName evidence="2">Uncharacterized protein</fullName>
    </submittedName>
</protein>
<dbReference type="InterPro" id="IPR045620">
    <property type="entry name" value="DUF6442"/>
</dbReference>
<dbReference type="EMBL" id="NFLJ01000018">
    <property type="protein sequence ID" value="OUQ34284.1"/>
    <property type="molecule type" value="Genomic_DNA"/>
</dbReference>
<feature type="transmembrane region" description="Helical" evidence="1">
    <location>
        <begin position="25"/>
        <end position="45"/>
    </location>
</feature>
<reference evidence="2 3" key="1">
    <citation type="journal article" date="2018" name="BMC Genomics">
        <title>Whole genome sequencing and function prediction of 133 gut anaerobes isolated from chicken caecum in pure cultures.</title>
        <authorList>
            <person name="Medvecky M."/>
            <person name="Cejkova D."/>
            <person name="Polansky O."/>
            <person name="Karasova D."/>
            <person name="Kubasova T."/>
            <person name="Cizek A."/>
            <person name="Rychlik I."/>
        </authorList>
    </citation>
    <scope>NUCLEOTIDE SEQUENCE [LARGE SCALE GENOMIC DNA]</scope>
    <source>
        <strain evidence="2 3">An13</strain>
    </source>
</reference>
<proteinExistence type="predicted"/>
<keyword evidence="1" id="KW-0472">Membrane</keyword>
<accession>A0A1Y4SWK6</accession>
<keyword evidence="1" id="KW-1133">Transmembrane helix</keyword>
<evidence type="ECO:0000313" key="2">
    <source>
        <dbReference type="EMBL" id="OUQ34284.1"/>
    </source>
</evidence>
<dbReference type="Proteomes" id="UP000195305">
    <property type="component" value="Unassembled WGS sequence"/>
</dbReference>
<feature type="transmembrane region" description="Helical" evidence="1">
    <location>
        <begin position="81"/>
        <end position="100"/>
    </location>
</feature>
<dbReference type="RefSeq" id="WP_087358106.1">
    <property type="nucleotide sequence ID" value="NZ_NFLJ01000018.1"/>
</dbReference>
<feature type="transmembrane region" description="Helical" evidence="1">
    <location>
        <begin position="51"/>
        <end position="69"/>
    </location>
</feature>
<organism evidence="2 3">
    <name type="scientific">Massilimicrobiota timonensis</name>
    <dbReference type="NCBI Taxonomy" id="1776392"/>
    <lineage>
        <taxon>Bacteria</taxon>
        <taxon>Bacillati</taxon>
        <taxon>Bacillota</taxon>
        <taxon>Erysipelotrichia</taxon>
        <taxon>Erysipelotrichales</taxon>
        <taxon>Erysipelotrichaceae</taxon>
        <taxon>Massilimicrobiota</taxon>
    </lineage>
</organism>
<evidence type="ECO:0000313" key="3">
    <source>
        <dbReference type="Proteomes" id="UP000195305"/>
    </source>
</evidence>
<name>A0A1Y4SWK6_9FIRM</name>
<evidence type="ECO:0000256" key="1">
    <source>
        <dbReference type="SAM" id="Phobius"/>
    </source>
</evidence>
<dbReference type="AlphaFoldDB" id="A0A1Y4SWK6"/>
<keyword evidence="3" id="KW-1185">Reference proteome</keyword>